<dbReference type="RefSeq" id="XP_042560366.1">
    <property type="nucleotide sequence ID" value="XM_042704432.1"/>
</dbReference>
<keyword evidence="4" id="KW-0808">Transferase</keyword>
<evidence type="ECO:0000256" key="8">
    <source>
        <dbReference type="ARBA" id="ARBA00026106"/>
    </source>
</evidence>
<keyword evidence="5" id="KW-0663">Pyridoxal phosphate</keyword>
<dbReference type="GeneID" id="122129508"/>
<proteinExistence type="inferred from homology"/>
<dbReference type="FunFam" id="3.40.640.10:FF:000226">
    <property type="entry name" value="Alanine aminotransferase 2"/>
    <property type="match status" value="1"/>
</dbReference>
<comment type="catalytic activity">
    <reaction evidence="9">
        <text>L-alanine + 2-oxoglutarate = pyruvate + L-glutamate</text>
        <dbReference type="Rhea" id="RHEA:19453"/>
        <dbReference type="ChEBI" id="CHEBI:15361"/>
        <dbReference type="ChEBI" id="CHEBI:16810"/>
        <dbReference type="ChEBI" id="CHEBI:29985"/>
        <dbReference type="ChEBI" id="CHEBI:57972"/>
        <dbReference type="EC" id="2.6.1.2"/>
    </reaction>
</comment>
<evidence type="ECO:0000313" key="15">
    <source>
        <dbReference type="Proteomes" id="UP000515152"/>
    </source>
</evidence>
<dbReference type="Pfam" id="PF00155">
    <property type="entry name" value="Aminotran_1_2"/>
    <property type="match status" value="1"/>
</dbReference>
<dbReference type="KEGG" id="char:122129508"/>
<comment type="cofactor">
    <cofactor evidence="1">
        <name>pyridoxal 5'-phosphate</name>
        <dbReference type="ChEBI" id="CHEBI:597326"/>
    </cofactor>
</comment>
<dbReference type="EC" id="2.6.1.2" evidence="8"/>
<dbReference type="AlphaFoldDB" id="A0A8M1K8K5"/>
<evidence type="ECO:0000256" key="6">
    <source>
        <dbReference type="ARBA" id="ARBA00025708"/>
    </source>
</evidence>
<dbReference type="InterPro" id="IPR004839">
    <property type="entry name" value="Aminotransferase_I/II_large"/>
</dbReference>
<accession>A0A8M1K8K5</accession>
<evidence type="ECO:0000256" key="13">
    <source>
        <dbReference type="ARBA" id="ARBA00082840"/>
    </source>
</evidence>
<dbReference type="Gene3D" id="3.90.1150.10">
    <property type="entry name" value="Aspartate Aminotransferase, domain 1"/>
    <property type="match status" value="1"/>
</dbReference>
<dbReference type="GO" id="GO:0030170">
    <property type="term" value="F:pyridoxal phosphate binding"/>
    <property type="evidence" value="ECO:0007669"/>
    <property type="project" value="InterPro"/>
</dbReference>
<comment type="subunit">
    <text evidence="2">Homodimer.</text>
</comment>
<evidence type="ECO:0000256" key="9">
    <source>
        <dbReference type="ARBA" id="ARBA00047412"/>
    </source>
</evidence>
<keyword evidence="3 16" id="KW-0032">Aminotransferase</keyword>
<dbReference type="PANTHER" id="PTHR11751:SF311">
    <property type="entry name" value="ALANINE AMINOTRANSFERASE 2"/>
    <property type="match status" value="1"/>
</dbReference>
<evidence type="ECO:0000256" key="7">
    <source>
        <dbReference type="ARBA" id="ARBA00025785"/>
    </source>
</evidence>
<dbReference type="GO" id="GO:0005737">
    <property type="term" value="C:cytoplasm"/>
    <property type="evidence" value="ECO:0007669"/>
    <property type="project" value="UniProtKB-ARBA"/>
</dbReference>
<dbReference type="GO" id="GO:0004021">
    <property type="term" value="F:L-alanine:2-oxoglutarate aminotransferase activity"/>
    <property type="evidence" value="ECO:0007669"/>
    <property type="project" value="UniProtKB-EC"/>
</dbReference>
<gene>
    <name evidence="16" type="primary">gpt2</name>
</gene>
<dbReference type="CDD" id="cd00609">
    <property type="entry name" value="AAT_like"/>
    <property type="match status" value="1"/>
</dbReference>
<dbReference type="SUPFAM" id="SSF53383">
    <property type="entry name" value="PLP-dependent transferases"/>
    <property type="match status" value="1"/>
</dbReference>
<dbReference type="FunFam" id="1.10.287.1970:FF:000001">
    <property type="entry name" value="Alanine aminotransferase 2"/>
    <property type="match status" value="1"/>
</dbReference>
<evidence type="ECO:0000256" key="11">
    <source>
        <dbReference type="ARBA" id="ARBA00076221"/>
    </source>
</evidence>
<evidence type="ECO:0000256" key="12">
    <source>
        <dbReference type="ARBA" id="ARBA00080230"/>
    </source>
</evidence>
<evidence type="ECO:0000313" key="16">
    <source>
        <dbReference type="RefSeq" id="XP_042560366.1"/>
    </source>
</evidence>
<dbReference type="InterPro" id="IPR015421">
    <property type="entry name" value="PyrdxlP-dep_Trfase_major"/>
</dbReference>
<reference evidence="16" key="1">
    <citation type="submission" date="2025-08" db="UniProtKB">
        <authorList>
            <consortium name="RefSeq"/>
        </authorList>
    </citation>
    <scope>IDENTIFICATION</scope>
</reference>
<comment type="pathway">
    <text evidence="6">Amino-acid degradation; L-alanine degradation via transaminase pathway; pyruvate from L-alanine: step 1/1.</text>
</comment>
<dbReference type="Gene3D" id="1.10.287.1970">
    <property type="match status" value="1"/>
</dbReference>
<dbReference type="FunFam" id="3.90.1150.10:FF:000345">
    <property type="entry name" value="Alanine aminotransferase 2"/>
    <property type="match status" value="1"/>
</dbReference>
<dbReference type="InterPro" id="IPR015422">
    <property type="entry name" value="PyrdxlP-dep_Trfase_small"/>
</dbReference>
<evidence type="ECO:0000256" key="2">
    <source>
        <dbReference type="ARBA" id="ARBA00011738"/>
    </source>
</evidence>
<dbReference type="InterPro" id="IPR045088">
    <property type="entry name" value="ALAT1/2-like"/>
</dbReference>
<dbReference type="InterPro" id="IPR015424">
    <property type="entry name" value="PyrdxlP-dep_Trfase"/>
</dbReference>
<evidence type="ECO:0000256" key="1">
    <source>
        <dbReference type="ARBA" id="ARBA00001933"/>
    </source>
</evidence>
<sequence>MHRLPSSANRSLVAGALEQYCALVMRPKSKTIRQESVRFKTQGPIESYGLKRYSTAEATVAATSKIREKTLTMETLNPQVKAVEYAVRGLIVMKADEIERCLREGGKKPFTEVIKANIGDAHAMGQQPITFLRQVVALCTFPELMDSPGFPEDAKARAQRILRGCGGTSLGSYTASQGVECIRQDIAAYIGQRDQGVPADGNNIFLTTGASDGIVSILKMLVSGRGASRTGVMIPIPQYPLYSAAIAEMEAVQINYYLDEDNCWALDINELHRAYQAAREHCQPRAICIINPGNPTGQVQSRKCIEEVLHFAYEENLFVMSDEVYQDNVYASGCKFHSFKKVLFEMGPEYFNSVELASFHSTSKGYTGECGFRGGYMEVLNLDPEVRAQLLKLRSLQLCPPVSGQAAMDVIANPPQPDEPSFSRFHQEKTAVLGALAEKAQLTEEILNSVPGIQCNPVQGAMYAFPRLFIPSKAVEQAKALGMQPDMLYCLRLLEETGICLVPGSGFGQREGTYHFRMTILPSKEKLKVLLDKVRDFHIKFLKEYGTLEVPRG</sequence>
<dbReference type="PANTHER" id="PTHR11751">
    <property type="entry name" value="ALANINE AMINOTRANSFERASE"/>
    <property type="match status" value="1"/>
</dbReference>
<dbReference type="CTD" id="84706"/>
<dbReference type="OrthoDB" id="1732682at2759"/>
<name>A0A8M1K8K5_CLUHA</name>
<comment type="function">
    <text evidence="10">Catalyzes the reversible transamination between alanine and 2-oxoglutarate to form pyruvate and glutamate.</text>
</comment>
<dbReference type="Proteomes" id="UP000515152">
    <property type="component" value="Unplaced"/>
</dbReference>
<organism evidence="15 16">
    <name type="scientific">Clupea harengus</name>
    <name type="common">Atlantic herring</name>
    <dbReference type="NCBI Taxonomy" id="7950"/>
    <lineage>
        <taxon>Eukaryota</taxon>
        <taxon>Metazoa</taxon>
        <taxon>Chordata</taxon>
        <taxon>Craniata</taxon>
        <taxon>Vertebrata</taxon>
        <taxon>Euteleostomi</taxon>
        <taxon>Actinopterygii</taxon>
        <taxon>Neopterygii</taxon>
        <taxon>Teleostei</taxon>
        <taxon>Clupei</taxon>
        <taxon>Clupeiformes</taxon>
        <taxon>Clupeoidei</taxon>
        <taxon>Clupeidae</taxon>
        <taxon>Clupea</taxon>
    </lineage>
</organism>
<evidence type="ECO:0000256" key="3">
    <source>
        <dbReference type="ARBA" id="ARBA00022576"/>
    </source>
</evidence>
<evidence type="ECO:0000256" key="5">
    <source>
        <dbReference type="ARBA" id="ARBA00022898"/>
    </source>
</evidence>
<evidence type="ECO:0000259" key="14">
    <source>
        <dbReference type="Pfam" id="PF00155"/>
    </source>
</evidence>
<dbReference type="GO" id="GO:0042853">
    <property type="term" value="P:L-alanine catabolic process"/>
    <property type="evidence" value="ECO:0007669"/>
    <property type="project" value="UniProtKB-UniPathway"/>
</dbReference>
<dbReference type="UniPathway" id="UPA00528">
    <property type="reaction ID" value="UER00586"/>
</dbReference>
<evidence type="ECO:0000256" key="10">
    <source>
        <dbReference type="ARBA" id="ARBA00053077"/>
    </source>
</evidence>
<comment type="similarity">
    <text evidence="7">Belongs to the class-I pyridoxal-phosphate-dependent aminotransferase family. Alanine aminotransferase subfamily.</text>
</comment>
<evidence type="ECO:0000256" key="4">
    <source>
        <dbReference type="ARBA" id="ARBA00022679"/>
    </source>
</evidence>
<keyword evidence="15" id="KW-1185">Reference proteome</keyword>
<protein>
    <recommendedName>
        <fullName evidence="8">alanine transaminase</fullName>
        <ecNumber evidence="8">2.6.1.2</ecNumber>
    </recommendedName>
    <alternativeName>
        <fullName evidence="12">Glutamate pyruvate transaminase 2</fullName>
    </alternativeName>
    <alternativeName>
        <fullName evidence="11">Glutamic--alanine transaminase 2</fullName>
    </alternativeName>
    <alternativeName>
        <fullName evidence="13">Glutamic--pyruvic transaminase 2</fullName>
    </alternativeName>
</protein>
<feature type="domain" description="Aminotransferase class I/classII large" evidence="14">
    <location>
        <begin position="168"/>
        <end position="533"/>
    </location>
</feature>
<dbReference type="Gene3D" id="3.40.640.10">
    <property type="entry name" value="Type I PLP-dependent aspartate aminotransferase-like (Major domain)"/>
    <property type="match status" value="1"/>
</dbReference>